<dbReference type="Gene3D" id="3.20.20.80">
    <property type="entry name" value="Glycosidases"/>
    <property type="match status" value="1"/>
</dbReference>
<protein>
    <recommendedName>
        <fullName evidence="3">mannan endo-1,4-beta-mannosidase</fullName>
        <ecNumber evidence="3">3.2.1.78</ecNumber>
    </recommendedName>
</protein>
<evidence type="ECO:0000313" key="7">
    <source>
        <dbReference type="EMBL" id="CAF0804710.1"/>
    </source>
</evidence>
<evidence type="ECO:0000259" key="6">
    <source>
        <dbReference type="Pfam" id="PF26410"/>
    </source>
</evidence>
<feature type="domain" description="Glycoside hydrolase family 5" evidence="6">
    <location>
        <begin position="2"/>
        <end position="338"/>
    </location>
</feature>
<evidence type="ECO:0000256" key="2">
    <source>
        <dbReference type="ARBA" id="ARBA00005641"/>
    </source>
</evidence>
<dbReference type="Pfam" id="PF26410">
    <property type="entry name" value="GH5_mannosidase"/>
    <property type="match status" value="1"/>
</dbReference>
<dbReference type="PANTHER" id="PTHR31451:SF40">
    <property type="entry name" value="GLYCOSIDE HYDROLASE FAMILY 5 DOMAIN-CONTAINING PROTEIN"/>
    <property type="match status" value="1"/>
</dbReference>
<comment type="similarity">
    <text evidence="2">Belongs to the glycosyl hydrolase 5 (cellulase A) family.</text>
</comment>
<dbReference type="GO" id="GO:0016985">
    <property type="term" value="F:mannan endo-1,4-beta-mannosidase activity"/>
    <property type="evidence" value="ECO:0007669"/>
    <property type="project" value="UniProtKB-EC"/>
</dbReference>
<evidence type="ECO:0000256" key="1">
    <source>
        <dbReference type="ARBA" id="ARBA00001678"/>
    </source>
</evidence>
<dbReference type="Proteomes" id="UP000663870">
    <property type="component" value="Unassembled WGS sequence"/>
</dbReference>
<dbReference type="AlphaFoldDB" id="A0A813T6J9"/>
<keyword evidence="4" id="KW-0378">Hydrolase</keyword>
<accession>A0A813T6J9</accession>
<evidence type="ECO:0000313" key="8">
    <source>
        <dbReference type="Proteomes" id="UP000663870"/>
    </source>
</evidence>
<evidence type="ECO:0000256" key="4">
    <source>
        <dbReference type="ARBA" id="ARBA00022801"/>
    </source>
</evidence>
<dbReference type="EC" id="3.2.1.78" evidence="3"/>
<evidence type="ECO:0000256" key="5">
    <source>
        <dbReference type="ARBA" id="ARBA00023295"/>
    </source>
</evidence>
<comment type="catalytic activity">
    <reaction evidence="1">
        <text>Random hydrolysis of (1-&gt;4)-beta-D-mannosidic linkages in mannans, galactomannans and glucomannans.</text>
        <dbReference type="EC" id="3.2.1.78"/>
    </reaction>
</comment>
<name>A0A813T6J9_9BILA</name>
<organism evidence="7 8">
    <name type="scientific">Rotaria sordida</name>
    <dbReference type="NCBI Taxonomy" id="392033"/>
    <lineage>
        <taxon>Eukaryota</taxon>
        <taxon>Metazoa</taxon>
        <taxon>Spiralia</taxon>
        <taxon>Gnathifera</taxon>
        <taxon>Rotifera</taxon>
        <taxon>Eurotatoria</taxon>
        <taxon>Bdelloidea</taxon>
        <taxon>Philodinida</taxon>
        <taxon>Philodinidae</taxon>
        <taxon>Rotaria</taxon>
    </lineage>
</organism>
<keyword evidence="8" id="KW-1185">Reference proteome</keyword>
<proteinExistence type="inferred from homology"/>
<reference evidence="7" key="1">
    <citation type="submission" date="2021-02" db="EMBL/GenBank/DDBJ databases">
        <authorList>
            <person name="Nowell W R."/>
        </authorList>
    </citation>
    <scope>NUCLEOTIDE SEQUENCE</scope>
</reference>
<dbReference type="PANTHER" id="PTHR31451">
    <property type="match status" value="1"/>
</dbReference>
<evidence type="ECO:0000256" key="3">
    <source>
        <dbReference type="ARBA" id="ARBA00012706"/>
    </source>
</evidence>
<dbReference type="InterPro" id="IPR001547">
    <property type="entry name" value="Glyco_hydro_5"/>
</dbReference>
<sequence length="364" mass="41621">MRELDHLHALGVNNLRVQAGSEGPDTEPWRIVPSMQPSPGTYNNEVLDGLDFLLYEMGKRQMRAVMCLNNFWHWSGGFAQYVAWANGTATTIPYPGSYDQFEVFSAQFYRLTKATELFDNHIRFLLARTNRYTNVAYTNDTTIMSWELANEPRRLDLSWVHRTACLLKKLAPFQLVTTGVEGSISSNNFSNDHASPCIDYATFHLWVQNWNVFDPHNASVTLPIAIDFAKKYIEFHAAYKDKPVVLEEFGIARDNNDHTPTAPVTVRDQYYRAILQHTRKYHVPINFWAYGGEGRPRMAGATWTQGDDFIGDPPHEPQGWYSVYNDDKSTLDLIKQFATIDSTSLATKFVFSTSFYLLTMALLV</sequence>
<gene>
    <name evidence="7" type="ORF">JXQ802_LOCUS4413</name>
</gene>
<dbReference type="EMBL" id="CAJNOL010000062">
    <property type="protein sequence ID" value="CAF0804710.1"/>
    <property type="molecule type" value="Genomic_DNA"/>
</dbReference>
<dbReference type="InterPro" id="IPR017853">
    <property type="entry name" value="GH"/>
</dbReference>
<keyword evidence="5" id="KW-0326">Glycosidase</keyword>
<comment type="caution">
    <text evidence="7">The sequence shown here is derived from an EMBL/GenBank/DDBJ whole genome shotgun (WGS) entry which is preliminary data.</text>
</comment>
<dbReference type="InterPro" id="IPR045053">
    <property type="entry name" value="MAN-like"/>
</dbReference>
<dbReference type="SUPFAM" id="SSF51445">
    <property type="entry name" value="(Trans)glycosidases"/>
    <property type="match status" value="1"/>
</dbReference>